<keyword evidence="5 8" id="KW-0456">Lyase</keyword>
<evidence type="ECO:0000313" key="9">
    <source>
        <dbReference type="EMBL" id="KAG5634936.1"/>
    </source>
</evidence>
<feature type="binding site" evidence="7">
    <location>
        <position position="104"/>
    </location>
    <ligand>
        <name>Zn(2+)</name>
        <dbReference type="ChEBI" id="CHEBI:29105"/>
    </ligand>
</feature>
<evidence type="ECO:0000313" key="10">
    <source>
        <dbReference type="Proteomes" id="UP000717328"/>
    </source>
</evidence>
<dbReference type="Pfam" id="PF00484">
    <property type="entry name" value="Pro_CA"/>
    <property type="match status" value="1"/>
</dbReference>
<evidence type="ECO:0000256" key="8">
    <source>
        <dbReference type="RuleBase" id="RU003956"/>
    </source>
</evidence>
<dbReference type="OrthoDB" id="10248475at2759"/>
<gene>
    <name evidence="9" type="ORF">H0H81_000268</name>
</gene>
<proteinExistence type="inferred from homology"/>
<accession>A0A9P7K4K1</accession>
<dbReference type="SUPFAM" id="SSF53056">
    <property type="entry name" value="beta-carbonic anhydrase, cab"/>
    <property type="match status" value="1"/>
</dbReference>
<keyword evidence="3 7" id="KW-0479">Metal-binding</keyword>
<protein>
    <recommendedName>
        <fullName evidence="2 8">Carbonic anhydrase</fullName>
        <ecNumber evidence="2 8">4.2.1.1</ecNumber>
    </recommendedName>
    <alternativeName>
        <fullName evidence="8">Carbonate dehydratase</fullName>
    </alternativeName>
</protein>
<keyword evidence="4 7" id="KW-0862">Zinc</keyword>
<evidence type="ECO:0000256" key="6">
    <source>
        <dbReference type="ARBA" id="ARBA00048348"/>
    </source>
</evidence>
<organism evidence="9 10">
    <name type="scientific">Sphagnurus paluster</name>
    <dbReference type="NCBI Taxonomy" id="117069"/>
    <lineage>
        <taxon>Eukaryota</taxon>
        <taxon>Fungi</taxon>
        <taxon>Dikarya</taxon>
        <taxon>Basidiomycota</taxon>
        <taxon>Agaricomycotina</taxon>
        <taxon>Agaricomycetes</taxon>
        <taxon>Agaricomycetidae</taxon>
        <taxon>Agaricales</taxon>
        <taxon>Tricholomatineae</taxon>
        <taxon>Lyophyllaceae</taxon>
        <taxon>Sphagnurus</taxon>
    </lineage>
</organism>
<feature type="binding site" evidence="7">
    <location>
        <position position="47"/>
    </location>
    <ligand>
        <name>Zn(2+)</name>
        <dbReference type="ChEBI" id="CHEBI:29105"/>
    </ligand>
</feature>
<dbReference type="EMBL" id="JABCKI010006227">
    <property type="protein sequence ID" value="KAG5634936.1"/>
    <property type="molecule type" value="Genomic_DNA"/>
</dbReference>
<dbReference type="InterPro" id="IPR001765">
    <property type="entry name" value="Carbonic_anhydrase"/>
</dbReference>
<dbReference type="Proteomes" id="UP000717328">
    <property type="component" value="Unassembled WGS sequence"/>
</dbReference>
<feature type="binding site" evidence="7">
    <location>
        <position position="101"/>
    </location>
    <ligand>
        <name>Zn(2+)</name>
        <dbReference type="ChEBI" id="CHEBI:29105"/>
    </ligand>
</feature>
<evidence type="ECO:0000256" key="3">
    <source>
        <dbReference type="ARBA" id="ARBA00022723"/>
    </source>
</evidence>
<comment type="cofactor">
    <cofactor evidence="7">
        <name>Zn(2+)</name>
        <dbReference type="ChEBI" id="CHEBI:29105"/>
    </cofactor>
    <text evidence="7">Binds 1 zinc ion per subunit.</text>
</comment>
<dbReference type="PANTHER" id="PTHR11002">
    <property type="entry name" value="CARBONIC ANHYDRASE"/>
    <property type="match status" value="1"/>
</dbReference>
<dbReference type="GO" id="GO:0034599">
    <property type="term" value="P:cellular response to oxidative stress"/>
    <property type="evidence" value="ECO:0007669"/>
    <property type="project" value="TreeGrafter"/>
</dbReference>
<dbReference type="Gene3D" id="3.40.1050.10">
    <property type="entry name" value="Carbonic anhydrase"/>
    <property type="match status" value="1"/>
</dbReference>
<reference evidence="9" key="1">
    <citation type="submission" date="2021-02" db="EMBL/GenBank/DDBJ databases">
        <authorList>
            <person name="Nieuwenhuis M."/>
            <person name="Van De Peppel L.J.J."/>
        </authorList>
    </citation>
    <scope>NUCLEOTIDE SEQUENCE</scope>
    <source>
        <strain evidence="9">D49</strain>
    </source>
</reference>
<name>A0A9P7K4K1_9AGAR</name>
<evidence type="ECO:0000256" key="4">
    <source>
        <dbReference type="ARBA" id="ARBA00022833"/>
    </source>
</evidence>
<dbReference type="GO" id="GO:0004089">
    <property type="term" value="F:carbonate dehydratase activity"/>
    <property type="evidence" value="ECO:0007669"/>
    <property type="project" value="UniProtKB-UniRule"/>
</dbReference>
<evidence type="ECO:0000256" key="2">
    <source>
        <dbReference type="ARBA" id="ARBA00012925"/>
    </source>
</evidence>
<evidence type="ECO:0000256" key="7">
    <source>
        <dbReference type="PIRSR" id="PIRSR601765-1"/>
    </source>
</evidence>
<comment type="catalytic activity">
    <reaction evidence="6 8">
        <text>hydrogencarbonate + H(+) = CO2 + H2O</text>
        <dbReference type="Rhea" id="RHEA:10748"/>
        <dbReference type="ChEBI" id="CHEBI:15377"/>
        <dbReference type="ChEBI" id="CHEBI:15378"/>
        <dbReference type="ChEBI" id="CHEBI:16526"/>
        <dbReference type="ChEBI" id="CHEBI:17544"/>
        <dbReference type="EC" id="4.2.1.1"/>
    </reaction>
</comment>
<feature type="binding site" evidence="7">
    <location>
        <position position="45"/>
    </location>
    <ligand>
        <name>Zn(2+)</name>
        <dbReference type="ChEBI" id="CHEBI:29105"/>
    </ligand>
</feature>
<dbReference type="PANTHER" id="PTHR11002:SF76">
    <property type="entry name" value="CARBONIC ANHYDRASE"/>
    <property type="match status" value="1"/>
</dbReference>
<dbReference type="EC" id="4.2.1.1" evidence="2 8"/>
<sequence length="219" mass="23947">MSAHSHIDTLLSGNSQWIAHITASDPEFLPESVQGQTPGTLWIGCSDSRVPESVITSSRPGEIFVQRNIANQARLDDVSTIAALRFAVDVLGVQHVVVVGHSDCGAAEASWNAVSPPRHESGLPEGDFATVPDFPVDDPLNRWLEPLTRFAGSLNTPVGRNPVEFLIEENVKRQVAEISDTQIVKEVWSKRDLAIHGWVYELGTGRLRDLKVTRSRPAA</sequence>
<keyword evidence="10" id="KW-1185">Reference proteome</keyword>
<evidence type="ECO:0000256" key="1">
    <source>
        <dbReference type="ARBA" id="ARBA00006217"/>
    </source>
</evidence>
<dbReference type="SMART" id="SM00947">
    <property type="entry name" value="Pro_CA"/>
    <property type="match status" value="1"/>
</dbReference>
<comment type="similarity">
    <text evidence="1 8">Belongs to the beta-class carbonic anhydrase family.</text>
</comment>
<evidence type="ECO:0000256" key="5">
    <source>
        <dbReference type="ARBA" id="ARBA00023239"/>
    </source>
</evidence>
<dbReference type="GO" id="GO:0008270">
    <property type="term" value="F:zinc ion binding"/>
    <property type="evidence" value="ECO:0007669"/>
    <property type="project" value="UniProtKB-UniRule"/>
</dbReference>
<comment type="caution">
    <text evidence="9">The sequence shown here is derived from an EMBL/GenBank/DDBJ whole genome shotgun (WGS) entry which is preliminary data.</text>
</comment>
<dbReference type="GO" id="GO:0071244">
    <property type="term" value="P:cellular response to carbon dioxide"/>
    <property type="evidence" value="ECO:0007669"/>
    <property type="project" value="TreeGrafter"/>
</dbReference>
<reference evidence="9" key="2">
    <citation type="submission" date="2021-10" db="EMBL/GenBank/DDBJ databases">
        <title>Phylogenomics reveals ancestral predisposition of the termite-cultivated fungus Termitomyces towards a domesticated lifestyle.</title>
        <authorList>
            <person name="Auxier B."/>
            <person name="Grum-Grzhimaylo A."/>
            <person name="Cardenas M.E."/>
            <person name="Lodge J.D."/>
            <person name="Laessoe T."/>
            <person name="Pedersen O."/>
            <person name="Smith M.E."/>
            <person name="Kuyper T.W."/>
            <person name="Franco-Molano E.A."/>
            <person name="Baroni T.J."/>
            <person name="Aanen D.K."/>
        </authorList>
    </citation>
    <scope>NUCLEOTIDE SEQUENCE</scope>
    <source>
        <strain evidence="9">D49</strain>
    </source>
</reference>
<comment type="function">
    <text evidence="8">Reversible hydration of carbon dioxide.</text>
</comment>
<dbReference type="AlphaFoldDB" id="A0A9P7K4K1"/>
<dbReference type="InterPro" id="IPR036874">
    <property type="entry name" value="Carbonic_anhydrase_sf"/>
</dbReference>